<organism evidence="2 3">
    <name type="scientific">Nocardioides furvisabuli</name>
    <dbReference type="NCBI Taxonomy" id="375542"/>
    <lineage>
        <taxon>Bacteria</taxon>
        <taxon>Bacillati</taxon>
        <taxon>Actinomycetota</taxon>
        <taxon>Actinomycetes</taxon>
        <taxon>Propionibacteriales</taxon>
        <taxon>Nocardioidaceae</taxon>
        <taxon>Nocardioides</taxon>
    </lineage>
</organism>
<dbReference type="EMBL" id="BAAAMQ010000009">
    <property type="protein sequence ID" value="GAA2102760.1"/>
    <property type="molecule type" value="Genomic_DNA"/>
</dbReference>
<sequence>MGILKKAGAFAVAKKVYDEARKPHNQAKIKRAVAKVQERRQRPR</sequence>
<name>A0ABP5IQR1_9ACTN</name>
<dbReference type="RefSeq" id="WP_269209803.1">
    <property type="nucleotide sequence ID" value="NZ_BAAAMQ010000009.1"/>
</dbReference>
<protein>
    <submittedName>
        <fullName evidence="2">Uncharacterized protein</fullName>
    </submittedName>
</protein>
<evidence type="ECO:0000313" key="3">
    <source>
        <dbReference type="Proteomes" id="UP001501161"/>
    </source>
</evidence>
<accession>A0ABP5IQR1</accession>
<evidence type="ECO:0000313" key="2">
    <source>
        <dbReference type="EMBL" id="GAA2102760.1"/>
    </source>
</evidence>
<reference evidence="3" key="1">
    <citation type="journal article" date="2019" name="Int. J. Syst. Evol. Microbiol.">
        <title>The Global Catalogue of Microorganisms (GCM) 10K type strain sequencing project: providing services to taxonomists for standard genome sequencing and annotation.</title>
        <authorList>
            <consortium name="The Broad Institute Genomics Platform"/>
            <consortium name="The Broad Institute Genome Sequencing Center for Infectious Disease"/>
            <person name="Wu L."/>
            <person name="Ma J."/>
        </authorList>
    </citation>
    <scope>NUCLEOTIDE SEQUENCE [LARGE SCALE GENOMIC DNA]</scope>
    <source>
        <strain evidence="3">JCM 13813</strain>
    </source>
</reference>
<feature type="region of interest" description="Disordered" evidence="1">
    <location>
        <begin position="24"/>
        <end position="44"/>
    </location>
</feature>
<proteinExistence type="predicted"/>
<gene>
    <name evidence="2" type="ORF">GCM10009726_13880</name>
</gene>
<keyword evidence="3" id="KW-1185">Reference proteome</keyword>
<feature type="compositionally biased region" description="Basic residues" evidence="1">
    <location>
        <begin position="24"/>
        <end position="33"/>
    </location>
</feature>
<comment type="caution">
    <text evidence="2">The sequence shown here is derived from an EMBL/GenBank/DDBJ whole genome shotgun (WGS) entry which is preliminary data.</text>
</comment>
<evidence type="ECO:0000256" key="1">
    <source>
        <dbReference type="SAM" id="MobiDB-lite"/>
    </source>
</evidence>
<dbReference type="Proteomes" id="UP001501161">
    <property type="component" value="Unassembled WGS sequence"/>
</dbReference>